<protein>
    <submittedName>
        <fullName evidence="2">COMM domain-containing protein</fullName>
    </submittedName>
</protein>
<organism evidence="1 2">
    <name type="scientific">Panagrellus redivivus</name>
    <name type="common">Microworm</name>
    <dbReference type="NCBI Taxonomy" id="6233"/>
    <lineage>
        <taxon>Eukaryota</taxon>
        <taxon>Metazoa</taxon>
        <taxon>Ecdysozoa</taxon>
        <taxon>Nematoda</taxon>
        <taxon>Chromadorea</taxon>
        <taxon>Rhabditida</taxon>
        <taxon>Tylenchina</taxon>
        <taxon>Panagrolaimomorpha</taxon>
        <taxon>Panagrolaimoidea</taxon>
        <taxon>Panagrolaimidae</taxon>
        <taxon>Panagrellus</taxon>
    </lineage>
</organism>
<keyword evidence="1" id="KW-1185">Reference proteome</keyword>
<name>A0A7E4VE56_PANRE</name>
<evidence type="ECO:0000313" key="2">
    <source>
        <dbReference type="WBParaSite" id="Pan_g19978.t1"/>
    </source>
</evidence>
<dbReference type="WBParaSite" id="Pan_g19978.t1">
    <property type="protein sequence ID" value="Pan_g19978.t1"/>
    <property type="gene ID" value="Pan_g19978"/>
</dbReference>
<sequence length="151" mass="17179">MNRYRLELEMNNLNQGVLHVLLRHCVDFYHLVPGLEAEMQRLPESVTVLINTYASSSTVKAKMLAFSQLSTQFSVNKLNKALNKAQLLLSSYLFSIVHAHPSKETSVKKQRLCLSFKLNKKEHLKVIVSEADCNNGKPVRSIVTAYVSNRY</sequence>
<reference evidence="2" key="2">
    <citation type="submission" date="2020-10" db="UniProtKB">
        <authorList>
            <consortium name="WormBaseParasite"/>
        </authorList>
    </citation>
    <scope>IDENTIFICATION</scope>
</reference>
<accession>A0A7E4VE56</accession>
<dbReference type="AlphaFoldDB" id="A0A7E4VE56"/>
<proteinExistence type="predicted"/>
<evidence type="ECO:0000313" key="1">
    <source>
        <dbReference type="Proteomes" id="UP000492821"/>
    </source>
</evidence>
<reference evidence="1" key="1">
    <citation type="journal article" date="2013" name="Genetics">
        <title>The draft genome and transcriptome of Panagrellus redivivus are shaped by the harsh demands of a free-living lifestyle.</title>
        <authorList>
            <person name="Srinivasan J."/>
            <person name="Dillman A.R."/>
            <person name="Macchietto M.G."/>
            <person name="Heikkinen L."/>
            <person name="Lakso M."/>
            <person name="Fracchia K.M."/>
            <person name="Antoshechkin I."/>
            <person name="Mortazavi A."/>
            <person name="Wong G."/>
            <person name="Sternberg P.W."/>
        </authorList>
    </citation>
    <scope>NUCLEOTIDE SEQUENCE [LARGE SCALE GENOMIC DNA]</scope>
    <source>
        <strain evidence="1">MT8872</strain>
    </source>
</reference>
<dbReference type="Proteomes" id="UP000492821">
    <property type="component" value="Unassembled WGS sequence"/>
</dbReference>